<accession>A0A0C3X2K8</accession>
<comment type="subcellular location">
    <subcellularLocation>
        <location evidence="1">Cell membrane</location>
        <topology evidence="1">Single-pass type I membrane protein</topology>
    </subcellularLocation>
</comment>
<feature type="region of interest" description="Disordered" evidence="22">
    <location>
        <begin position="835"/>
        <end position="857"/>
    </location>
</feature>
<keyword evidence="9 19" id="KW-0547">Nucleotide-binding</keyword>
<keyword evidence="7" id="KW-0732">Signal</keyword>
<reference evidence="28 30" key="1">
    <citation type="journal article" date="2011" name="Nature">
        <title>The Medicago genome provides insight into the evolution of rhizobial symbioses.</title>
        <authorList>
            <person name="Young N.D."/>
            <person name="Debelle F."/>
            <person name="Oldroyd G.E."/>
            <person name="Geurts R."/>
            <person name="Cannon S.B."/>
            <person name="Udvardi M.K."/>
            <person name="Benedito V.A."/>
            <person name="Mayer K.F."/>
            <person name="Gouzy J."/>
            <person name="Schoof H."/>
            <person name="Van de Peer Y."/>
            <person name="Proost S."/>
            <person name="Cook D.R."/>
            <person name="Meyers B.C."/>
            <person name="Spannagl M."/>
            <person name="Cheung F."/>
            <person name="De Mita S."/>
            <person name="Krishnakumar V."/>
            <person name="Gundlach H."/>
            <person name="Zhou S."/>
            <person name="Mudge J."/>
            <person name="Bharti A.K."/>
            <person name="Murray J.D."/>
            <person name="Naoumkina M.A."/>
            <person name="Rosen B."/>
            <person name="Silverstein K.A."/>
            <person name="Tang H."/>
            <person name="Rombauts S."/>
            <person name="Zhao P.X."/>
            <person name="Zhou P."/>
            <person name="Barbe V."/>
            <person name="Bardou P."/>
            <person name="Bechner M."/>
            <person name="Bellec A."/>
            <person name="Berger A."/>
            <person name="Berges H."/>
            <person name="Bidwell S."/>
            <person name="Bisseling T."/>
            <person name="Choisne N."/>
            <person name="Couloux A."/>
            <person name="Denny R."/>
            <person name="Deshpande S."/>
            <person name="Dai X."/>
            <person name="Doyle J.J."/>
            <person name="Dudez A.M."/>
            <person name="Farmer A.D."/>
            <person name="Fouteau S."/>
            <person name="Franken C."/>
            <person name="Gibelin C."/>
            <person name="Gish J."/>
            <person name="Goldstein S."/>
            <person name="Gonzalez A.J."/>
            <person name="Green P.J."/>
            <person name="Hallab A."/>
            <person name="Hartog M."/>
            <person name="Hua A."/>
            <person name="Humphray S.J."/>
            <person name="Jeong D.H."/>
            <person name="Jing Y."/>
            <person name="Jocker A."/>
            <person name="Kenton S.M."/>
            <person name="Kim D.J."/>
            <person name="Klee K."/>
            <person name="Lai H."/>
            <person name="Lang C."/>
            <person name="Lin S."/>
            <person name="Macmil S.L."/>
            <person name="Magdelenat G."/>
            <person name="Matthews L."/>
            <person name="McCorrison J."/>
            <person name="Monaghan E.L."/>
            <person name="Mun J.H."/>
            <person name="Najar F.Z."/>
            <person name="Nicholson C."/>
            <person name="Noirot C."/>
            <person name="O'Bleness M."/>
            <person name="Paule C.R."/>
            <person name="Poulain J."/>
            <person name="Prion F."/>
            <person name="Qin B."/>
            <person name="Qu C."/>
            <person name="Retzel E.F."/>
            <person name="Riddle C."/>
            <person name="Sallet E."/>
            <person name="Samain S."/>
            <person name="Samson N."/>
            <person name="Sanders I."/>
            <person name="Saurat O."/>
            <person name="Scarpelli C."/>
            <person name="Schiex T."/>
            <person name="Segurens B."/>
            <person name="Severin A.J."/>
            <person name="Sherrier D.J."/>
            <person name="Shi R."/>
            <person name="Sims S."/>
            <person name="Singer S.R."/>
            <person name="Sinharoy S."/>
            <person name="Sterck L."/>
            <person name="Viollet A."/>
            <person name="Wang B.B."/>
            <person name="Wang K."/>
            <person name="Wang M."/>
            <person name="Wang X."/>
            <person name="Warfsmann J."/>
            <person name="Weissenbach J."/>
            <person name="White D.D."/>
            <person name="White J.D."/>
            <person name="Wiley G.B."/>
            <person name="Wincker P."/>
            <person name="Xing Y."/>
            <person name="Yang L."/>
            <person name="Yao Z."/>
            <person name="Ying F."/>
            <person name="Zhai J."/>
            <person name="Zhou L."/>
            <person name="Zuber A."/>
            <person name="Denarie J."/>
            <person name="Dixon R.A."/>
            <person name="May G.D."/>
            <person name="Schwartz D.C."/>
            <person name="Rogers J."/>
            <person name="Quetier F."/>
            <person name="Town C.D."/>
            <person name="Roe B.A."/>
        </authorList>
    </citation>
    <scope>NUCLEOTIDE SEQUENCE [LARGE SCALE GENOMIC DNA]</scope>
    <source>
        <strain evidence="28">A17</strain>
        <strain evidence="29 30">cv. Jemalong A17</strain>
    </source>
</reference>
<dbReference type="FunFam" id="2.90.10.10:FF:000005">
    <property type="entry name" value="G-type lectin S-receptor-like serine/threonine-protein kinase"/>
    <property type="match status" value="1"/>
</dbReference>
<evidence type="ECO:0000256" key="9">
    <source>
        <dbReference type="ARBA" id="ARBA00022741"/>
    </source>
</evidence>
<accession>G7JSW6</accession>
<evidence type="ECO:0000256" key="18">
    <source>
        <dbReference type="ARBA" id="ARBA00048679"/>
    </source>
</evidence>
<evidence type="ECO:0000256" key="3">
    <source>
        <dbReference type="ARBA" id="ARBA00022527"/>
    </source>
</evidence>
<dbReference type="GO" id="GO:0048544">
    <property type="term" value="P:recognition of pollen"/>
    <property type="evidence" value="ECO:0007669"/>
    <property type="project" value="InterPro"/>
</dbReference>
<feature type="domain" description="EGF-like" evidence="25">
    <location>
        <begin position="311"/>
        <end position="349"/>
    </location>
</feature>
<evidence type="ECO:0000259" key="27">
    <source>
        <dbReference type="PROSITE" id="PS50948"/>
    </source>
</evidence>
<evidence type="ECO:0000259" key="25">
    <source>
        <dbReference type="PROSITE" id="PS50026"/>
    </source>
</evidence>
<dbReference type="PROSITE" id="PS50011">
    <property type="entry name" value="PROTEIN_KINASE_DOM"/>
    <property type="match status" value="1"/>
</dbReference>
<evidence type="ECO:0000256" key="16">
    <source>
        <dbReference type="ARBA" id="ARBA00023180"/>
    </source>
</evidence>
<reference evidence="29" key="3">
    <citation type="submission" date="2015-04" db="UniProtKB">
        <authorList>
            <consortium name="EnsemblPlants"/>
        </authorList>
    </citation>
    <scope>IDENTIFICATION</scope>
    <source>
        <strain evidence="29">cv. Jemalong A17</strain>
    </source>
</reference>
<dbReference type="GO" id="GO:0005886">
    <property type="term" value="C:plasma membrane"/>
    <property type="evidence" value="ECO:0000318"/>
    <property type="project" value="GO_Central"/>
</dbReference>
<dbReference type="HOGENOM" id="CLU_000288_116_7_1"/>
<dbReference type="PANTHER" id="PTHR27002:SF981">
    <property type="entry name" value="NON-SPECIFIC SERINE_THREONINE PROTEIN KINASE"/>
    <property type="match status" value="1"/>
</dbReference>
<dbReference type="CDD" id="cd01098">
    <property type="entry name" value="PAN_AP_plant"/>
    <property type="match status" value="1"/>
</dbReference>
<dbReference type="FunFam" id="1.10.510.10:FF:000060">
    <property type="entry name" value="G-type lectin S-receptor-like serine/threonine-protein kinase"/>
    <property type="match status" value="1"/>
</dbReference>
<dbReference type="GO" id="GO:0004674">
    <property type="term" value="F:protein serine/threonine kinase activity"/>
    <property type="evidence" value="ECO:0000318"/>
    <property type="project" value="GO_Central"/>
</dbReference>
<keyword evidence="30" id="KW-1185">Reference proteome</keyword>
<feature type="binding site" evidence="21">
    <location>
        <position position="569"/>
    </location>
    <ligand>
        <name>ATP</name>
        <dbReference type="ChEBI" id="CHEBI:30616"/>
    </ligand>
</feature>
<evidence type="ECO:0000256" key="20">
    <source>
        <dbReference type="PROSITE-ProRule" id="PRU00076"/>
    </source>
</evidence>
<evidence type="ECO:0000256" key="10">
    <source>
        <dbReference type="ARBA" id="ARBA00022777"/>
    </source>
</evidence>
<dbReference type="SMART" id="SM00473">
    <property type="entry name" value="PAN_AP"/>
    <property type="match status" value="1"/>
</dbReference>
<keyword evidence="12 23" id="KW-1133">Transmembrane helix</keyword>
<evidence type="ECO:0000256" key="14">
    <source>
        <dbReference type="ARBA" id="ARBA00023157"/>
    </source>
</evidence>
<evidence type="ECO:0000259" key="26">
    <source>
        <dbReference type="PROSITE" id="PS50927"/>
    </source>
</evidence>
<comment type="catalytic activity">
    <reaction evidence="18 19">
        <text>L-seryl-[protein] + ATP = O-phospho-L-seryl-[protein] + ADP + H(+)</text>
        <dbReference type="Rhea" id="RHEA:17989"/>
        <dbReference type="Rhea" id="RHEA-COMP:9863"/>
        <dbReference type="Rhea" id="RHEA-COMP:11604"/>
        <dbReference type="ChEBI" id="CHEBI:15378"/>
        <dbReference type="ChEBI" id="CHEBI:29999"/>
        <dbReference type="ChEBI" id="CHEBI:30616"/>
        <dbReference type="ChEBI" id="CHEBI:83421"/>
        <dbReference type="ChEBI" id="CHEBI:456216"/>
        <dbReference type="EC" id="2.7.11.1"/>
    </reaction>
</comment>
<dbReference type="Gene3D" id="1.10.510.10">
    <property type="entry name" value="Transferase(Phosphotransferase) domain 1"/>
    <property type="match status" value="1"/>
</dbReference>
<dbReference type="CDD" id="cd00028">
    <property type="entry name" value="B_lectin"/>
    <property type="match status" value="1"/>
</dbReference>
<evidence type="ECO:0000256" key="2">
    <source>
        <dbReference type="ARBA" id="ARBA00022475"/>
    </source>
</evidence>
<evidence type="ECO:0000256" key="15">
    <source>
        <dbReference type="ARBA" id="ARBA00023170"/>
    </source>
</evidence>
<dbReference type="PIRSF" id="PIRSF000641">
    <property type="entry name" value="SRK"/>
    <property type="match status" value="1"/>
</dbReference>
<proteinExistence type="inferred from homology"/>
<evidence type="ECO:0000256" key="19">
    <source>
        <dbReference type="PIRNR" id="PIRNR000641"/>
    </source>
</evidence>
<dbReference type="InterPro" id="IPR001245">
    <property type="entry name" value="Ser-Thr/Tyr_kinase_cat_dom"/>
</dbReference>
<evidence type="ECO:0000256" key="8">
    <source>
        <dbReference type="ARBA" id="ARBA00022734"/>
    </source>
</evidence>
<dbReference type="PROSITE" id="PS00108">
    <property type="entry name" value="PROTEIN_KINASE_ST"/>
    <property type="match status" value="1"/>
</dbReference>
<dbReference type="InterPro" id="IPR000858">
    <property type="entry name" value="S_locus_glycoprot_dom"/>
</dbReference>
<dbReference type="Pfam" id="PF00954">
    <property type="entry name" value="S_locus_glycop"/>
    <property type="match status" value="1"/>
</dbReference>
<evidence type="ECO:0000313" key="29">
    <source>
        <dbReference type="EnsemblPlants" id="AES90480"/>
    </source>
</evidence>
<keyword evidence="11 19" id="KW-0067">ATP-binding</keyword>
<dbReference type="eggNOG" id="ENOG502QUDG">
    <property type="taxonomic scope" value="Eukaryota"/>
</dbReference>
<dbReference type="PROSITE" id="PS50948">
    <property type="entry name" value="PAN"/>
    <property type="match status" value="1"/>
</dbReference>
<evidence type="ECO:0000256" key="7">
    <source>
        <dbReference type="ARBA" id="ARBA00022729"/>
    </source>
</evidence>
<keyword evidence="13 23" id="KW-0472">Membrane</keyword>
<comment type="caution">
    <text evidence="20">Lacks conserved residue(s) required for the propagation of feature annotation.</text>
</comment>
<dbReference type="PaxDb" id="3880-AES90480"/>
<feature type="domain" description="Protein kinase" evidence="24">
    <location>
        <begin position="541"/>
        <end position="826"/>
    </location>
</feature>
<dbReference type="SUPFAM" id="SSF51110">
    <property type="entry name" value="alpha-D-mannose-specific plant lectins"/>
    <property type="match status" value="1"/>
</dbReference>
<organism evidence="28 30">
    <name type="scientific">Medicago truncatula</name>
    <name type="common">Barrel medic</name>
    <name type="synonym">Medicago tribuloides</name>
    <dbReference type="NCBI Taxonomy" id="3880"/>
    <lineage>
        <taxon>Eukaryota</taxon>
        <taxon>Viridiplantae</taxon>
        <taxon>Streptophyta</taxon>
        <taxon>Embryophyta</taxon>
        <taxon>Tracheophyta</taxon>
        <taxon>Spermatophyta</taxon>
        <taxon>Magnoliopsida</taxon>
        <taxon>eudicotyledons</taxon>
        <taxon>Gunneridae</taxon>
        <taxon>Pentapetalae</taxon>
        <taxon>rosids</taxon>
        <taxon>fabids</taxon>
        <taxon>Fabales</taxon>
        <taxon>Fabaceae</taxon>
        <taxon>Papilionoideae</taxon>
        <taxon>50 kb inversion clade</taxon>
        <taxon>NPAAA clade</taxon>
        <taxon>Hologalegina</taxon>
        <taxon>IRL clade</taxon>
        <taxon>Trifolieae</taxon>
        <taxon>Medicago</taxon>
    </lineage>
</organism>
<dbReference type="GO" id="GO:0005524">
    <property type="term" value="F:ATP binding"/>
    <property type="evidence" value="ECO:0007669"/>
    <property type="project" value="UniProtKB-UniRule"/>
</dbReference>
<evidence type="ECO:0000256" key="12">
    <source>
        <dbReference type="ARBA" id="ARBA00022989"/>
    </source>
</evidence>
<dbReference type="Gene3D" id="3.30.200.20">
    <property type="entry name" value="Phosphorylase Kinase, domain 1"/>
    <property type="match status" value="1"/>
</dbReference>
<dbReference type="EnsemblPlants" id="AES90480">
    <property type="protein sequence ID" value="AES90480"/>
    <property type="gene ID" value="MTR_4g091690"/>
</dbReference>
<feature type="transmembrane region" description="Helical" evidence="23">
    <location>
        <begin position="473"/>
        <end position="495"/>
    </location>
</feature>
<evidence type="ECO:0000256" key="11">
    <source>
        <dbReference type="ARBA" id="ARBA00022840"/>
    </source>
</evidence>
<dbReference type="SMART" id="SM00220">
    <property type="entry name" value="S_TKc"/>
    <property type="match status" value="1"/>
</dbReference>
<evidence type="ECO:0000256" key="13">
    <source>
        <dbReference type="ARBA" id="ARBA00023136"/>
    </source>
</evidence>
<evidence type="ECO:0000256" key="17">
    <source>
        <dbReference type="ARBA" id="ARBA00047899"/>
    </source>
</evidence>
<dbReference type="EC" id="2.7.11.1" evidence="19"/>
<dbReference type="SUPFAM" id="SSF56112">
    <property type="entry name" value="Protein kinase-like (PK-like)"/>
    <property type="match status" value="1"/>
</dbReference>
<dbReference type="Gene3D" id="3.50.4.10">
    <property type="entry name" value="Hepatocyte Growth Factor"/>
    <property type="match status" value="1"/>
</dbReference>
<dbReference type="OrthoDB" id="1933550at2759"/>
<dbReference type="SMART" id="SM00108">
    <property type="entry name" value="B_lectin"/>
    <property type="match status" value="1"/>
</dbReference>
<dbReference type="Pfam" id="PF08276">
    <property type="entry name" value="PAN_2"/>
    <property type="match status" value="1"/>
</dbReference>
<evidence type="ECO:0000256" key="22">
    <source>
        <dbReference type="SAM" id="MobiDB-lite"/>
    </source>
</evidence>
<dbReference type="InterPro" id="IPR008271">
    <property type="entry name" value="Ser/Thr_kinase_AS"/>
</dbReference>
<dbReference type="Pfam" id="PF07714">
    <property type="entry name" value="PK_Tyr_Ser-Thr"/>
    <property type="match status" value="1"/>
</dbReference>
<keyword evidence="14" id="KW-1015">Disulfide bond</keyword>
<dbReference type="KEGG" id="mtr:11425375"/>
<evidence type="ECO:0000256" key="21">
    <source>
        <dbReference type="PROSITE-ProRule" id="PRU10141"/>
    </source>
</evidence>
<keyword evidence="10 19" id="KW-0418">Kinase</keyword>
<dbReference type="FunFam" id="3.30.200.20:FF:000330">
    <property type="entry name" value="G-type lectin S-receptor-like serine/threonine-protein kinase At4g03230"/>
    <property type="match status" value="1"/>
</dbReference>
<dbReference type="GO" id="GO:0030246">
    <property type="term" value="F:carbohydrate binding"/>
    <property type="evidence" value="ECO:0007669"/>
    <property type="project" value="UniProtKB-KW"/>
</dbReference>
<sequence length="857" mass="96731">MDSAKNIFYFVTAKNHKHKLIIHNSWFLINSLILLLPTFSFCSCSTDIISTDKPIRDGELLVSKSKTFALGFFTPAKSTSRYVGIWYNNLPIQTVVWVANRNSPINDTSGILSIDPNENLVLNHNRSTIPIWSTDVSLPQSQRNSTRVIAQLSDVANLVLMINNTKTVLWESFDHPTDTLLPYLKIGFNRKTNQSWFLQSWKTDDDPGNGAFTVKFNSIVKPQLFMYNHDFPWWRGGHWNGAILVGAPNMKRDMAILNVSFVEDDDNYVAISYNMFDKSVIARIVVQQSGFFQIFTWNNQKSQWNRFWSEPTNQCDNYGTCGSNSNCDPLNFEDFKCTCLPGFEPKFPRDWYERRDGSGGCVRKKGASICRNGEGFIKVASLKVPDISVAVTKGGLSLEECEEECLRNCSCTSYAVADVSNGGSGCLAWYGDLMDIQKLSDQGQDLFVRVDAVELAKANNHKRSKGVLGQKRISAILVASTVAIVLLLSFVFCRWKKTRNDKMMRQFNQDSSEEENGAQSNTHPNLPFFSFKTIITATRDFSHQNKLGQGGFGSVYKGCLVNGQEIAVKRLSKNSGQGKEEFKTEVKLLVKLQHRNLVRLLGCCFEKEERMLVYEYLPNKSLDFFIFDQNQRSSLDWGKRFEIICGIARGVLYLHQDSRLKIIHRDLKASNVLLDAAMNPKISDFGMARIFGEDEIQARTKRVVGTYGYMSPEYAMEGRYSTKSDVFSFGVLLLEIIAGQRNTHCETGRDSPNLIGHVWTLWTEGRALDIVDPELNQFYPPSIVMRCIQIGLLCVQENAINRPSMLEVVFMLCNETPLCPPQKPAFLFNGNQDLQESSTSGGGSSINELTETTISAR</sequence>
<comment type="catalytic activity">
    <reaction evidence="17 19">
        <text>L-threonyl-[protein] + ATP = O-phospho-L-threonyl-[protein] + ADP + H(+)</text>
        <dbReference type="Rhea" id="RHEA:46608"/>
        <dbReference type="Rhea" id="RHEA-COMP:11060"/>
        <dbReference type="Rhea" id="RHEA-COMP:11605"/>
        <dbReference type="ChEBI" id="CHEBI:15378"/>
        <dbReference type="ChEBI" id="CHEBI:30013"/>
        <dbReference type="ChEBI" id="CHEBI:30616"/>
        <dbReference type="ChEBI" id="CHEBI:61977"/>
        <dbReference type="ChEBI" id="CHEBI:456216"/>
        <dbReference type="EC" id="2.7.11.1"/>
    </reaction>
</comment>
<dbReference type="PROSITE" id="PS50927">
    <property type="entry name" value="BULB_LECTIN"/>
    <property type="match status" value="1"/>
</dbReference>
<keyword evidence="5 19" id="KW-0808">Transferase</keyword>
<dbReference type="InterPro" id="IPR001480">
    <property type="entry name" value="Bulb-type_lectin_dom"/>
</dbReference>
<dbReference type="GO" id="GO:0006955">
    <property type="term" value="P:immune response"/>
    <property type="evidence" value="ECO:0000318"/>
    <property type="project" value="GO_Central"/>
</dbReference>
<evidence type="ECO:0000256" key="23">
    <source>
        <dbReference type="SAM" id="Phobius"/>
    </source>
</evidence>
<evidence type="ECO:0000256" key="6">
    <source>
        <dbReference type="ARBA" id="ARBA00022692"/>
    </source>
</evidence>
<keyword evidence="16" id="KW-0325">Glycoprotein</keyword>
<dbReference type="AlphaFoldDB" id="G7JSW6"/>
<evidence type="ECO:0000256" key="5">
    <source>
        <dbReference type="ARBA" id="ARBA00022679"/>
    </source>
</evidence>
<dbReference type="InterPro" id="IPR036426">
    <property type="entry name" value="Bulb-type_lectin_dom_sf"/>
</dbReference>
<dbReference type="Gene3D" id="2.90.10.10">
    <property type="entry name" value="Bulb-type lectin domain"/>
    <property type="match status" value="1"/>
</dbReference>
<evidence type="ECO:0000256" key="4">
    <source>
        <dbReference type="ARBA" id="ARBA00022536"/>
    </source>
</evidence>
<feature type="transmembrane region" description="Helical" evidence="23">
    <location>
        <begin position="21"/>
        <end position="41"/>
    </location>
</feature>
<keyword evidence="8" id="KW-0430">Lectin</keyword>
<keyword evidence="15" id="KW-0675">Receptor</keyword>
<keyword evidence="2" id="KW-1003">Cell membrane</keyword>
<dbReference type="PANTHER" id="PTHR27002">
    <property type="entry name" value="RECEPTOR-LIKE SERINE/THREONINE-PROTEIN KINASE SD1-8"/>
    <property type="match status" value="1"/>
</dbReference>
<evidence type="ECO:0000313" key="28">
    <source>
        <dbReference type="EMBL" id="AES90480.2"/>
    </source>
</evidence>
<dbReference type="PROSITE" id="PS00107">
    <property type="entry name" value="PROTEIN_KINASE_ATP"/>
    <property type="match status" value="1"/>
</dbReference>
<dbReference type="CDD" id="cd14066">
    <property type="entry name" value="STKc_IRAK"/>
    <property type="match status" value="1"/>
</dbReference>
<dbReference type="Proteomes" id="UP000002051">
    <property type="component" value="Chromosome 4"/>
</dbReference>
<keyword evidence="4 20" id="KW-0245">EGF-like domain</keyword>
<dbReference type="InterPro" id="IPR011009">
    <property type="entry name" value="Kinase-like_dom_sf"/>
</dbReference>
<feature type="domain" description="Apple" evidence="27">
    <location>
        <begin position="370"/>
        <end position="451"/>
    </location>
</feature>
<dbReference type="InterPro" id="IPR003609">
    <property type="entry name" value="Pan_app"/>
</dbReference>
<comment type="similarity">
    <text evidence="19">Belongs to the protein kinase superfamily. Ser/Thr protein kinase family.</text>
</comment>
<evidence type="ECO:0000256" key="1">
    <source>
        <dbReference type="ARBA" id="ARBA00004251"/>
    </source>
</evidence>
<evidence type="ECO:0000259" key="24">
    <source>
        <dbReference type="PROSITE" id="PS50011"/>
    </source>
</evidence>
<dbReference type="InterPro" id="IPR000719">
    <property type="entry name" value="Prot_kinase_dom"/>
</dbReference>
<dbReference type="PROSITE" id="PS50026">
    <property type="entry name" value="EGF_3"/>
    <property type="match status" value="1"/>
</dbReference>
<feature type="domain" description="Bulb-type lectin" evidence="26">
    <location>
        <begin position="46"/>
        <end position="173"/>
    </location>
</feature>
<keyword evidence="6 23" id="KW-0812">Transmembrane</keyword>
<reference evidence="28 30" key="2">
    <citation type="journal article" date="2014" name="BMC Genomics">
        <title>An improved genome release (version Mt4.0) for the model legume Medicago truncatula.</title>
        <authorList>
            <person name="Tang H."/>
            <person name="Krishnakumar V."/>
            <person name="Bidwell S."/>
            <person name="Rosen B."/>
            <person name="Chan A."/>
            <person name="Zhou S."/>
            <person name="Gentzbittel L."/>
            <person name="Childs K.L."/>
            <person name="Yandell M."/>
            <person name="Gundlach H."/>
            <person name="Mayer K.F."/>
            <person name="Schwartz D.C."/>
            <person name="Town C.D."/>
        </authorList>
    </citation>
    <scope>GENOME REANNOTATION</scope>
    <source>
        <strain evidence="28">A17</strain>
        <strain evidence="29 30">cv. Jemalong A17</strain>
    </source>
</reference>
<protein>
    <recommendedName>
        <fullName evidence="19">Receptor-like serine/threonine-protein kinase</fullName>
        <ecNumber evidence="19">2.7.11.1</ecNumber>
    </recommendedName>
</protein>
<dbReference type="InterPro" id="IPR000742">
    <property type="entry name" value="EGF"/>
</dbReference>
<dbReference type="InterPro" id="IPR017441">
    <property type="entry name" value="Protein_kinase_ATP_BS"/>
</dbReference>
<gene>
    <name evidence="29" type="primary">11425375</name>
    <name evidence="28" type="ordered locus">MTR_4g091690</name>
</gene>
<keyword evidence="3 19" id="KW-0723">Serine/threonine-protein kinase</keyword>
<dbReference type="EMBL" id="CM001220">
    <property type="protein sequence ID" value="AES90480.2"/>
    <property type="molecule type" value="Genomic_DNA"/>
</dbReference>
<dbReference type="GO" id="GO:0007165">
    <property type="term" value="P:signal transduction"/>
    <property type="evidence" value="ECO:0000318"/>
    <property type="project" value="GO_Central"/>
</dbReference>
<dbReference type="Pfam" id="PF01453">
    <property type="entry name" value="B_lectin"/>
    <property type="match status" value="1"/>
</dbReference>
<dbReference type="InterPro" id="IPR024171">
    <property type="entry name" value="SRK-like_kinase"/>
</dbReference>
<name>G7JSW6_MEDTR</name>
<evidence type="ECO:0000313" key="30">
    <source>
        <dbReference type="Proteomes" id="UP000002051"/>
    </source>
</evidence>